<dbReference type="OrthoDB" id="547680at2"/>
<dbReference type="RefSeq" id="WP_142943070.1">
    <property type="nucleotide sequence ID" value="NZ_VIKR01000004.1"/>
</dbReference>
<reference evidence="2 3" key="1">
    <citation type="submission" date="2019-06" db="EMBL/GenBank/DDBJ databases">
        <title>Draft genome of Aliikangiella marina GYP-15.</title>
        <authorList>
            <person name="Wang G."/>
        </authorList>
    </citation>
    <scope>NUCLEOTIDE SEQUENCE [LARGE SCALE GENOMIC DNA]</scope>
    <source>
        <strain evidence="2 3">GYP-15</strain>
    </source>
</reference>
<name>A0A545T6T1_9GAMM</name>
<dbReference type="EMBL" id="VIKR01000004">
    <property type="protein sequence ID" value="TQV72931.1"/>
    <property type="molecule type" value="Genomic_DNA"/>
</dbReference>
<evidence type="ECO:0000313" key="2">
    <source>
        <dbReference type="EMBL" id="TQV72931.1"/>
    </source>
</evidence>
<dbReference type="AlphaFoldDB" id="A0A545T6T1"/>
<dbReference type="Gene3D" id="3.40.190.10">
    <property type="entry name" value="Periplasmic binding protein-like II"/>
    <property type="match status" value="1"/>
</dbReference>
<feature type="signal peptide" evidence="1">
    <location>
        <begin position="1"/>
        <end position="23"/>
    </location>
</feature>
<proteinExistence type="predicted"/>
<organism evidence="2 3">
    <name type="scientific">Aliikangiella marina</name>
    <dbReference type="NCBI Taxonomy" id="1712262"/>
    <lineage>
        <taxon>Bacteria</taxon>
        <taxon>Pseudomonadati</taxon>
        <taxon>Pseudomonadota</taxon>
        <taxon>Gammaproteobacteria</taxon>
        <taxon>Oceanospirillales</taxon>
        <taxon>Pleioneaceae</taxon>
        <taxon>Aliikangiella</taxon>
    </lineage>
</organism>
<sequence length="306" mass="35347">MKRIFIAFNCIFLSVLTSADLLADEGRLAVIYPKPASNSDIRDQYFYELLTLALEKSAQKYGAYQLRNGDFVIPSSRIPKEVRKGKYLNIMTSPDSTELSESMLAIPIPLVKGIQGIRLMLVKNNQVDRLAKINDFVELKTLNFGQGAGWLDKLIFEDAGLLVTPVTDYNSLFKMLNAERFDAFPRGINEIYREHRLLSQEYPEMKVDNALLIYYDLPVYFFVAKDNQGLKERIEFGLIKAINDGSFDRLFNQYFGVAIKQANLEKRKLFHLNNPFVSKINKNHNKKYWLPFILKNFDHNHLTAEQ</sequence>
<gene>
    <name evidence="2" type="ORF">FLL45_15815</name>
</gene>
<dbReference type="SUPFAM" id="SSF53850">
    <property type="entry name" value="Periplasmic binding protein-like II"/>
    <property type="match status" value="1"/>
</dbReference>
<accession>A0A545T6T1</accession>
<evidence type="ECO:0000256" key="1">
    <source>
        <dbReference type="SAM" id="SignalP"/>
    </source>
</evidence>
<feature type="chain" id="PRO_5021717869" evidence="1">
    <location>
        <begin position="24"/>
        <end position="306"/>
    </location>
</feature>
<comment type="caution">
    <text evidence="2">The sequence shown here is derived from an EMBL/GenBank/DDBJ whole genome shotgun (WGS) entry which is preliminary data.</text>
</comment>
<keyword evidence="3" id="KW-1185">Reference proteome</keyword>
<dbReference type="Proteomes" id="UP000317839">
    <property type="component" value="Unassembled WGS sequence"/>
</dbReference>
<protein>
    <submittedName>
        <fullName evidence="2">Amino acid ABC transporter substrate-binding protein</fullName>
    </submittedName>
</protein>
<keyword evidence="1" id="KW-0732">Signal</keyword>
<evidence type="ECO:0000313" key="3">
    <source>
        <dbReference type="Proteomes" id="UP000317839"/>
    </source>
</evidence>